<sequence>MDKREREEQNSDVPEWAWWLYQILATAVLVSGLTQAGRGVVEGYILPKVAPLVVGELALGAGMWAYFYWMNWGGGREV</sequence>
<keyword evidence="1" id="KW-0812">Transmembrane</keyword>
<proteinExistence type="predicted"/>
<feature type="transmembrane region" description="Helical" evidence="1">
    <location>
        <begin position="16"/>
        <end position="37"/>
    </location>
</feature>
<evidence type="ECO:0000256" key="1">
    <source>
        <dbReference type="SAM" id="Phobius"/>
    </source>
</evidence>
<accession>A0A1F4ZB89</accession>
<dbReference type="STRING" id="1797259.A2989_03095"/>
<reference evidence="2 3" key="1">
    <citation type="journal article" date="2016" name="Nat. Commun.">
        <title>Thousands of microbial genomes shed light on interconnected biogeochemical processes in an aquifer system.</title>
        <authorList>
            <person name="Anantharaman K."/>
            <person name="Brown C.T."/>
            <person name="Hug L.A."/>
            <person name="Sharon I."/>
            <person name="Castelle C.J."/>
            <person name="Probst A.J."/>
            <person name="Thomas B.C."/>
            <person name="Singh A."/>
            <person name="Wilkins M.J."/>
            <person name="Karaoz U."/>
            <person name="Brodie E.L."/>
            <person name="Williams K.H."/>
            <person name="Hubbard S.S."/>
            <person name="Banfield J.F."/>
        </authorList>
    </citation>
    <scope>NUCLEOTIDE SEQUENCE [LARGE SCALE GENOMIC DNA]</scope>
</reference>
<gene>
    <name evidence="2" type="ORF">A2989_03095</name>
</gene>
<dbReference type="AlphaFoldDB" id="A0A1F4ZB89"/>
<evidence type="ECO:0000313" key="2">
    <source>
        <dbReference type="EMBL" id="OGD03640.1"/>
    </source>
</evidence>
<organism evidence="2 3">
    <name type="scientific">Candidatus Amesbacteria bacterium RIFCSPLOWO2_01_FULL_48_25</name>
    <dbReference type="NCBI Taxonomy" id="1797259"/>
    <lineage>
        <taxon>Bacteria</taxon>
        <taxon>Candidatus Amesiibacteriota</taxon>
    </lineage>
</organism>
<dbReference type="Proteomes" id="UP000177080">
    <property type="component" value="Unassembled WGS sequence"/>
</dbReference>
<evidence type="ECO:0000313" key="3">
    <source>
        <dbReference type="Proteomes" id="UP000177080"/>
    </source>
</evidence>
<protein>
    <submittedName>
        <fullName evidence="2">Uncharacterized protein</fullName>
    </submittedName>
</protein>
<name>A0A1F4ZB89_9BACT</name>
<comment type="caution">
    <text evidence="2">The sequence shown here is derived from an EMBL/GenBank/DDBJ whole genome shotgun (WGS) entry which is preliminary data.</text>
</comment>
<keyword evidence="1" id="KW-1133">Transmembrane helix</keyword>
<keyword evidence="1" id="KW-0472">Membrane</keyword>
<dbReference type="EMBL" id="MEXN01000005">
    <property type="protein sequence ID" value="OGD03640.1"/>
    <property type="molecule type" value="Genomic_DNA"/>
</dbReference>
<feature type="transmembrane region" description="Helical" evidence="1">
    <location>
        <begin position="49"/>
        <end position="69"/>
    </location>
</feature>